<evidence type="ECO:0000256" key="1">
    <source>
        <dbReference type="SAM" id="Phobius"/>
    </source>
</evidence>
<dbReference type="Proteomes" id="UP001143349">
    <property type="component" value="Unassembled WGS sequence"/>
</dbReference>
<reference evidence="2" key="2">
    <citation type="submission" date="2023-01" db="EMBL/GenBank/DDBJ databases">
        <authorList>
            <person name="Sun Q."/>
            <person name="Evtushenko L."/>
        </authorList>
    </citation>
    <scope>NUCLEOTIDE SEQUENCE</scope>
    <source>
        <strain evidence="2">VKM B-2222</strain>
    </source>
</reference>
<evidence type="ECO:0000313" key="2">
    <source>
        <dbReference type="EMBL" id="GLK65147.1"/>
    </source>
</evidence>
<dbReference type="PANTHER" id="PTHR40940:SF1">
    <property type="entry name" value="PROTEIN BATD"/>
    <property type="match status" value="1"/>
</dbReference>
<dbReference type="EMBL" id="BSFH01000032">
    <property type="protein sequence ID" value="GLK65147.1"/>
    <property type="molecule type" value="Genomic_DNA"/>
</dbReference>
<gene>
    <name evidence="2" type="ORF">GCM10017635_26180</name>
</gene>
<keyword evidence="1" id="KW-1133">Transmembrane helix</keyword>
<proteinExistence type="predicted"/>
<feature type="transmembrane region" description="Helical" evidence="1">
    <location>
        <begin position="276"/>
        <end position="298"/>
    </location>
</feature>
<keyword evidence="1" id="KW-0812">Transmembrane</keyword>
<keyword evidence="1" id="KW-0472">Membrane</keyword>
<name>A0AAD3RUS7_9RHOB</name>
<accession>A0AAD3RUS7</accession>
<evidence type="ECO:0008006" key="4">
    <source>
        <dbReference type="Google" id="ProtNLM"/>
    </source>
</evidence>
<organism evidence="2 3">
    <name type="scientific">Paracoccus kondratievae</name>
    <dbReference type="NCBI Taxonomy" id="135740"/>
    <lineage>
        <taxon>Bacteria</taxon>
        <taxon>Pseudomonadati</taxon>
        <taxon>Pseudomonadota</taxon>
        <taxon>Alphaproteobacteria</taxon>
        <taxon>Rhodobacterales</taxon>
        <taxon>Paracoccaceae</taxon>
        <taxon>Paracoccus</taxon>
    </lineage>
</organism>
<dbReference type="InterPro" id="IPR025738">
    <property type="entry name" value="BatD"/>
</dbReference>
<dbReference type="AlphaFoldDB" id="A0AAD3RUS7"/>
<reference evidence="2" key="1">
    <citation type="journal article" date="2014" name="Int. J. Syst. Evol. Microbiol.">
        <title>Complete genome sequence of Corynebacterium casei LMG S-19264T (=DSM 44701T), isolated from a smear-ripened cheese.</title>
        <authorList>
            <consortium name="US DOE Joint Genome Institute (JGI-PGF)"/>
            <person name="Walter F."/>
            <person name="Albersmeier A."/>
            <person name="Kalinowski J."/>
            <person name="Ruckert C."/>
        </authorList>
    </citation>
    <scope>NUCLEOTIDE SEQUENCE</scope>
    <source>
        <strain evidence="2">VKM B-2222</strain>
    </source>
</reference>
<protein>
    <recommendedName>
        <fullName evidence="4">Protein BatD</fullName>
    </recommendedName>
</protein>
<dbReference type="PANTHER" id="PTHR40940">
    <property type="entry name" value="PROTEIN BATD-RELATED"/>
    <property type="match status" value="1"/>
</dbReference>
<dbReference type="RefSeq" id="WP_085502078.1">
    <property type="nucleotide sequence ID" value="NZ_BSFH01000032.1"/>
</dbReference>
<comment type="caution">
    <text evidence="2">The sequence shown here is derived from an EMBL/GenBank/DDBJ whole genome shotgun (WGS) entry which is preliminary data.</text>
</comment>
<sequence length="380" mass="41649">MVIRALLLLLLTTLPAMSDSLRLLIPEMRPVVGEMIPVTIRGEYTGSVTLEKMVFPDSPAYDWVQTARDRWVDERVDGTLYRVFERRVAVFPRHAGTLTIGPVTHHLTKAEGTSRIAVNVEAQPVTRAVTPYPGSGRALAARNVTVRDEFSANPSQLGPSESFTRRITLIAEGSMAHLLPARPTIREPWLISFAAPELRETRLTAQGPVAVAVWEWTLRPHTGETGSLTPLRFPWFNTQIREMRGAVTLPVEIGIAGFGNNIGGQAFSSRTMAVQMGAFALAGLVVGMVAALVGRAPAPGRLVAQIRRLLPNPKGRALRKAARTGDLMALRAAAEAFVMAEVRLGRTVNPRPLRDLDEELFSGRQAGTFDRRDFLRRIGA</sequence>
<evidence type="ECO:0000313" key="3">
    <source>
        <dbReference type="Proteomes" id="UP001143349"/>
    </source>
</evidence>
<keyword evidence="3" id="KW-1185">Reference proteome</keyword>